<feature type="compositionally biased region" description="Pro residues" evidence="1">
    <location>
        <begin position="55"/>
        <end position="69"/>
    </location>
</feature>
<accession>A0ABP6YZ10</accession>
<evidence type="ECO:0000256" key="1">
    <source>
        <dbReference type="SAM" id="MobiDB-lite"/>
    </source>
</evidence>
<feature type="region of interest" description="Disordered" evidence="1">
    <location>
        <begin position="1"/>
        <end position="81"/>
    </location>
</feature>
<gene>
    <name evidence="2" type="ORF">GCM10022419_091540</name>
</gene>
<proteinExistence type="predicted"/>
<organism evidence="2 3">
    <name type="scientific">Nonomuraea rosea</name>
    <dbReference type="NCBI Taxonomy" id="638574"/>
    <lineage>
        <taxon>Bacteria</taxon>
        <taxon>Bacillati</taxon>
        <taxon>Actinomycetota</taxon>
        <taxon>Actinomycetes</taxon>
        <taxon>Streptosporangiales</taxon>
        <taxon>Streptosporangiaceae</taxon>
        <taxon>Nonomuraea</taxon>
    </lineage>
</organism>
<sequence length="567" mass="61127">MKNNPRNAGAPSGTPAPPPAQDGKIRNKRQMATPVSPAEPPPTTPLSGPLAGPLDAPPQTPPLAEPPRTTPLAEPLAEPPRMTPLAEPLAELSPTTPFAAPLPASPLLDDHRLTAHILAGLERDPGFDLGILAEELNAQYPIEDPADQALAELILERLQRPVWEAGVVLRLQPQHRRAILDALAAAIAAPAVPAAPAAPATIGSFSDRMEAILQEAQGRHDAAAQTVRRHGPDDLARLPLTAKRDLLRDLVGGQVRDPGEADLALLYAAIDLEPGFAAADAEMRREARELLRDRLRHEVRQWARIDDGVRLDLLNRALSLHGSALGMTGAPPALVLVPKADEQTGSCGNYDFVTGAILLNPRSSLWNDIDEVFNTVIHENTHHYQMWLAAQLTPEQVMTSEDQRHLQAALFALNKRGYLQPSAGLGGYMSQPVERHAFLAGDEVMGLWLKDAREEGAAMLATLLATPHEAAPLYAARLAEVLESTSVSGIFASIDRARDFLARLPGGQAVKQLQDLEHHPGGNVILDARRRQLLEEAAEPRDPGALTAAIARLRSEYDDRRPGPPTK</sequence>
<reference evidence="3" key="1">
    <citation type="journal article" date="2019" name="Int. J. Syst. Evol. Microbiol.">
        <title>The Global Catalogue of Microorganisms (GCM) 10K type strain sequencing project: providing services to taxonomists for standard genome sequencing and annotation.</title>
        <authorList>
            <consortium name="The Broad Institute Genomics Platform"/>
            <consortium name="The Broad Institute Genome Sequencing Center for Infectious Disease"/>
            <person name="Wu L."/>
            <person name="Ma J."/>
        </authorList>
    </citation>
    <scope>NUCLEOTIDE SEQUENCE [LARGE SCALE GENOMIC DNA]</scope>
    <source>
        <strain evidence="3">JCM 17326</strain>
    </source>
</reference>
<dbReference type="Proteomes" id="UP001500630">
    <property type="component" value="Unassembled WGS sequence"/>
</dbReference>
<dbReference type="EMBL" id="BAABDQ010000029">
    <property type="protein sequence ID" value="GAA3594125.1"/>
    <property type="molecule type" value="Genomic_DNA"/>
</dbReference>
<evidence type="ECO:0000313" key="3">
    <source>
        <dbReference type="Proteomes" id="UP001500630"/>
    </source>
</evidence>
<evidence type="ECO:0000313" key="2">
    <source>
        <dbReference type="EMBL" id="GAA3594125.1"/>
    </source>
</evidence>
<comment type="caution">
    <text evidence="2">The sequence shown here is derived from an EMBL/GenBank/DDBJ whole genome shotgun (WGS) entry which is preliminary data.</text>
</comment>
<protein>
    <submittedName>
        <fullName evidence="2">Uncharacterized protein</fullName>
    </submittedName>
</protein>
<keyword evidence="3" id="KW-1185">Reference proteome</keyword>
<feature type="compositionally biased region" description="Low complexity" evidence="1">
    <location>
        <begin position="45"/>
        <end position="54"/>
    </location>
</feature>
<name>A0ABP6YZ10_9ACTN</name>
<dbReference type="RefSeq" id="WP_345572254.1">
    <property type="nucleotide sequence ID" value="NZ_BAABDQ010000029.1"/>
</dbReference>